<organism evidence="2 3">
    <name type="scientific">Psychrosphaera ytuae</name>
    <dbReference type="NCBI Taxonomy" id="2820710"/>
    <lineage>
        <taxon>Bacteria</taxon>
        <taxon>Pseudomonadati</taxon>
        <taxon>Pseudomonadota</taxon>
        <taxon>Gammaproteobacteria</taxon>
        <taxon>Alteromonadales</taxon>
        <taxon>Pseudoalteromonadaceae</taxon>
        <taxon>Psychrosphaera</taxon>
    </lineage>
</organism>
<dbReference type="InterPro" id="IPR008249">
    <property type="entry name" value="UPF0231"/>
</dbReference>
<proteinExistence type="inferred from homology"/>
<dbReference type="Pfam" id="PF06062">
    <property type="entry name" value="UPF0231"/>
    <property type="match status" value="1"/>
</dbReference>
<evidence type="ECO:0000256" key="1">
    <source>
        <dbReference type="ARBA" id="ARBA00005367"/>
    </source>
</evidence>
<dbReference type="Proteomes" id="UP000682739">
    <property type="component" value="Chromosome"/>
</dbReference>
<gene>
    <name evidence="2" type="ORF">J1N51_06755</name>
</gene>
<evidence type="ECO:0000313" key="3">
    <source>
        <dbReference type="Proteomes" id="UP000682739"/>
    </source>
</evidence>
<accession>A0A975HJB0</accession>
<dbReference type="KEGG" id="psym:J1N51_06755"/>
<dbReference type="RefSeq" id="WP_208833165.1">
    <property type="nucleotide sequence ID" value="NZ_CP072110.1"/>
</dbReference>
<protein>
    <submittedName>
        <fullName evidence="2">YacL family protein</fullName>
    </submittedName>
</protein>
<dbReference type="EMBL" id="CP072110">
    <property type="protein sequence ID" value="QTH65130.1"/>
    <property type="molecule type" value="Genomic_DNA"/>
</dbReference>
<comment type="similarity">
    <text evidence="1">Belongs to the UPF0231 family.</text>
</comment>
<sequence length="120" mass="14204">MDVDFIYDTDNRVHYIEFDGEHKALANFLNSEFHPGRYESKSLKEFVERLEAEQGDISYSEWTVSFDRNEVSIVNNAIKTQAHPAHEDTYHVMEWEYQYSCGKLDILAVLMDWIDFIEQS</sequence>
<name>A0A975HJB0_9GAMM</name>
<dbReference type="AlphaFoldDB" id="A0A975HJB0"/>
<reference evidence="2" key="1">
    <citation type="submission" date="2021-03" db="EMBL/GenBank/DDBJ databases">
        <title>Description of Psychrosphaera ytuae sp. nov. isolated from deep sea sediment of South China Sea.</title>
        <authorList>
            <person name="Zhang J."/>
            <person name="Xu X.-D."/>
        </authorList>
    </citation>
    <scope>NUCLEOTIDE SEQUENCE</scope>
    <source>
        <strain evidence="2">MTZ26</strain>
    </source>
</reference>
<evidence type="ECO:0000313" key="2">
    <source>
        <dbReference type="EMBL" id="QTH65130.1"/>
    </source>
</evidence>
<keyword evidence="3" id="KW-1185">Reference proteome</keyword>